<evidence type="ECO:0000313" key="3">
    <source>
        <dbReference type="Proteomes" id="UP001597216"/>
    </source>
</evidence>
<proteinExistence type="predicted"/>
<dbReference type="Proteomes" id="UP001597216">
    <property type="component" value="Unassembled WGS sequence"/>
</dbReference>
<organism evidence="2 3">
    <name type="scientific">Phenylobacterium conjunctum</name>
    <dbReference type="NCBI Taxonomy" id="1298959"/>
    <lineage>
        <taxon>Bacteria</taxon>
        <taxon>Pseudomonadati</taxon>
        <taxon>Pseudomonadota</taxon>
        <taxon>Alphaproteobacteria</taxon>
        <taxon>Caulobacterales</taxon>
        <taxon>Caulobacteraceae</taxon>
        <taxon>Phenylobacterium</taxon>
    </lineage>
</organism>
<evidence type="ECO:0008006" key="4">
    <source>
        <dbReference type="Google" id="ProtNLM"/>
    </source>
</evidence>
<sequence length="161" mass="17064">MRLLLVSLLAAGAATSAVAAPPTVTVNLSPAVRKAAAETYGVAEVDRVAESLRQTVARKLDRTGALQGAQVDLTLDDVKPNRPTFKQLGDKPGLSYQSFSVGGARVTGSATAADGSVTPVSYQWYETDIRNAWYQPTWGDADRAFGRLADRLSRGDAGPDR</sequence>
<gene>
    <name evidence="2" type="ORF">ACFQ27_01775</name>
</gene>
<reference evidence="3" key="1">
    <citation type="journal article" date="2019" name="Int. J. Syst. Evol. Microbiol.">
        <title>The Global Catalogue of Microorganisms (GCM) 10K type strain sequencing project: providing services to taxonomists for standard genome sequencing and annotation.</title>
        <authorList>
            <consortium name="The Broad Institute Genomics Platform"/>
            <consortium name="The Broad Institute Genome Sequencing Center for Infectious Disease"/>
            <person name="Wu L."/>
            <person name="Ma J."/>
        </authorList>
    </citation>
    <scope>NUCLEOTIDE SEQUENCE [LARGE SCALE GENOMIC DNA]</scope>
    <source>
        <strain evidence="3">CCUG 55074</strain>
    </source>
</reference>
<comment type="caution">
    <text evidence="2">The sequence shown here is derived from an EMBL/GenBank/DDBJ whole genome shotgun (WGS) entry which is preliminary data.</text>
</comment>
<evidence type="ECO:0000256" key="1">
    <source>
        <dbReference type="SAM" id="SignalP"/>
    </source>
</evidence>
<dbReference type="RefSeq" id="WP_377352158.1">
    <property type="nucleotide sequence ID" value="NZ_JBHTLQ010000003.1"/>
</dbReference>
<name>A0ABW3SZA1_9CAUL</name>
<dbReference type="EMBL" id="JBHTLQ010000003">
    <property type="protein sequence ID" value="MFD1189296.1"/>
    <property type="molecule type" value="Genomic_DNA"/>
</dbReference>
<feature type="chain" id="PRO_5047187101" description="DUF4410 domain-containing protein" evidence="1">
    <location>
        <begin position="20"/>
        <end position="161"/>
    </location>
</feature>
<protein>
    <recommendedName>
        <fullName evidence="4">DUF4410 domain-containing protein</fullName>
    </recommendedName>
</protein>
<evidence type="ECO:0000313" key="2">
    <source>
        <dbReference type="EMBL" id="MFD1189296.1"/>
    </source>
</evidence>
<feature type="signal peptide" evidence="1">
    <location>
        <begin position="1"/>
        <end position="19"/>
    </location>
</feature>
<keyword evidence="1" id="KW-0732">Signal</keyword>
<keyword evidence="3" id="KW-1185">Reference proteome</keyword>
<accession>A0ABW3SZA1</accession>